<proteinExistence type="inferred from homology"/>
<accession>A0ABN1MEB8</accession>
<evidence type="ECO:0000256" key="2">
    <source>
        <dbReference type="ARBA" id="ARBA00022801"/>
    </source>
</evidence>
<organism evidence="4 5">
    <name type="scientific">Gangjinia marincola</name>
    <dbReference type="NCBI Taxonomy" id="578463"/>
    <lineage>
        <taxon>Bacteria</taxon>
        <taxon>Pseudomonadati</taxon>
        <taxon>Bacteroidota</taxon>
        <taxon>Flavobacteriia</taxon>
        <taxon>Flavobacteriales</taxon>
        <taxon>Flavobacteriaceae</taxon>
        <taxon>Gangjinia</taxon>
    </lineage>
</organism>
<reference evidence="4 5" key="1">
    <citation type="journal article" date="2019" name="Int. J. Syst. Evol. Microbiol.">
        <title>The Global Catalogue of Microorganisms (GCM) 10K type strain sequencing project: providing services to taxonomists for standard genome sequencing and annotation.</title>
        <authorList>
            <consortium name="The Broad Institute Genomics Platform"/>
            <consortium name="The Broad Institute Genome Sequencing Center for Infectious Disease"/>
            <person name="Wu L."/>
            <person name="Ma J."/>
        </authorList>
    </citation>
    <scope>NUCLEOTIDE SEQUENCE [LARGE SCALE GENOMIC DNA]</scope>
    <source>
        <strain evidence="4 5">JCM 16082</strain>
    </source>
</reference>
<dbReference type="Proteomes" id="UP001500507">
    <property type="component" value="Unassembled WGS sequence"/>
</dbReference>
<keyword evidence="2" id="KW-0378">Hydrolase</keyword>
<keyword evidence="1" id="KW-0479">Metal-binding</keyword>
<protein>
    <submittedName>
        <fullName evidence="4">Formimidoylglutamase</fullName>
    </submittedName>
</protein>
<dbReference type="InterPro" id="IPR023696">
    <property type="entry name" value="Ureohydrolase_dom_sf"/>
</dbReference>
<dbReference type="InterPro" id="IPR006035">
    <property type="entry name" value="Ureohydrolase"/>
</dbReference>
<comment type="caution">
    <text evidence="4">The sequence shown here is derived from an EMBL/GenBank/DDBJ whole genome shotgun (WGS) entry which is preliminary data.</text>
</comment>
<dbReference type="PROSITE" id="PS51409">
    <property type="entry name" value="ARGINASE_2"/>
    <property type="match status" value="1"/>
</dbReference>
<gene>
    <name evidence="4" type="ORF">GCM10009117_05770</name>
</gene>
<comment type="similarity">
    <text evidence="3">Belongs to the arginase family.</text>
</comment>
<evidence type="ECO:0000313" key="4">
    <source>
        <dbReference type="EMBL" id="GAA0871431.1"/>
    </source>
</evidence>
<dbReference type="EMBL" id="BAAAFG010000002">
    <property type="protein sequence ID" value="GAA0871431.1"/>
    <property type="molecule type" value="Genomic_DNA"/>
</dbReference>
<dbReference type="SUPFAM" id="SSF52768">
    <property type="entry name" value="Arginase/deacetylase"/>
    <property type="match status" value="1"/>
</dbReference>
<dbReference type="CDD" id="cd09988">
    <property type="entry name" value="Formimidoylglutamase"/>
    <property type="match status" value="1"/>
</dbReference>
<keyword evidence="5" id="KW-1185">Reference proteome</keyword>
<dbReference type="Gene3D" id="3.40.800.10">
    <property type="entry name" value="Ureohydrolase domain"/>
    <property type="match status" value="1"/>
</dbReference>
<evidence type="ECO:0000256" key="3">
    <source>
        <dbReference type="PROSITE-ProRule" id="PRU00742"/>
    </source>
</evidence>
<sequence length="388" mass="44030">MALDILTPISESVLAKKLLFSSKSIGNQIDLHSLQSGLPSIENVDLAVIGVLEHRRDDNYLGGSFELDAIREQFYSLYPGNWDKKMVDLGNLQAGNTVEDTYFALKQIIEVLFERGIVVLLLGGSQDVAYAQYRSYDDHHKMINIVNVDAGFDLGDADDELSNKSYVGKIVVDKPYNLFNYSNVGYQTYFNAQEEINLIEKLYFDAYRLGEVSNHISSVEPVMRDANMVTVDVSSIAASALGSKTHTSPNGFDGKEICALSRYAGISDKVTSFGIYELQRNYASATAAMLIAQMMWYFIEGVNYRKNETNLNAKEKFTKYQVPIDEDVLIFYKSEKSGRWWVEIPFIPNVSNKLKRHTLLPCTQQDYLDACNQQIPERWYKARRKNEV</sequence>
<dbReference type="PANTHER" id="PTHR11358">
    <property type="entry name" value="ARGINASE/AGMATINASE"/>
    <property type="match status" value="1"/>
</dbReference>
<name>A0ABN1MEB8_9FLAO</name>
<dbReference type="Pfam" id="PF00491">
    <property type="entry name" value="Arginase"/>
    <property type="match status" value="1"/>
</dbReference>
<evidence type="ECO:0000313" key="5">
    <source>
        <dbReference type="Proteomes" id="UP001500507"/>
    </source>
</evidence>
<dbReference type="PANTHER" id="PTHR11358:SF26">
    <property type="entry name" value="GUANIDINO ACID HYDROLASE, MITOCHONDRIAL"/>
    <property type="match status" value="1"/>
</dbReference>
<dbReference type="RefSeq" id="WP_343763597.1">
    <property type="nucleotide sequence ID" value="NZ_BAAAFG010000002.1"/>
</dbReference>
<evidence type="ECO:0000256" key="1">
    <source>
        <dbReference type="ARBA" id="ARBA00022723"/>
    </source>
</evidence>